<dbReference type="EMBL" id="JASBWS010000071">
    <property type="protein sequence ID" value="KAJ9101007.1"/>
    <property type="molecule type" value="Genomic_DNA"/>
</dbReference>
<comment type="caution">
    <text evidence="1">The sequence shown here is derived from an EMBL/GenBank/DDBJ whole genome shotgun (WGS) entry which is preliminary data.</text>
</comment>
<name>A0ACC2VQ19_9TREE</name>
<gene>
    <name evidence="1" type="ORF">QFC20_005291</name>
</gene>
<evidence type="ECO:0000313" key="1">
    <source>
        <dbReference type="EMBL" id="KAJ9101007.1"/>
    </source>
</evidence>
<dbReference type="Proteomes" id="UP001230649">
    <property type="component" value="Unassembled WGS sequence"/>
</dbReference>
<organism evidence="1 2">
    <name type="scientific">Naganishia adeliensis</name>
    <dbReference type="NCBI Taxonomy" id="92952"/>
    <lineage>
        <taxon>Eukaryota</taxon>
        <taxon>Fungi</taxon>
        <taxon>Dikarya</taxon>
        <taxon>Basidiomycota</taxon>
        <taxon>Agaricomycotina</taxon>
        <taxon>Tremellomycetes</taxon>
        <taxon>Filobasidiales</taxon>
        <taxon>Filobasidiaceae</taxon>
        <taxon>Naganishia</taxon>
    </lineage>
</organism>
<proteinExistence type="predicted"/>
<evidence type="ECO:0000313" key="2">
    <source>
        <dbReference type="Proteomes" id="UP001230649"/>
    </source>
</evidence>
<protein>
    <submittedName>
        <fullName evidence="1">Uncharacterized protein</fullName>
    </submittedName>
</protein>
<keyword evidence="2" id="KW-1185">Reference proteome</keyword>
<sequence length="515" mass="55011">MAVISPKSVVLTVFIALVLDLLAFTLPLPLFPRLIDFYTVQESNDPTTLLARSLAFFRYTRARLTSFAPGTYAPSGIEGGGIAANYNKKWDVVLLGGAMGSVFSLCQCVVSPFLGTLSDRYGRKKVLLATMVGNIISALIWLQSTTFVSPACGLEGANPALIPALSLSQSSYMLSRLVGGLSEGNVQLSTAIISDVTDANTRSKSLALIGLAFSICFTFGPSLGAYFASQPLPLSSKVASSTRWNVYAFPAAISVGLLALETVYLAVKLPETKEYKASMKLEEKVAGEREDRGQREYRVSAKSARWNPAAVLTIVVIQAEFTLTFLTYDLFHATNKENGMLLSYIGILSSLLQGGYVRRALSKGKISELTFTSQGITSCILALLLMAALPFPAIKDSGYSTAVLYTIATCLAYTSATCVTGLMAAAAACCDEDDAQGGENVDGGDSLPRGRALGGFRSRGQLGRAIGPLWATSLYWTRGPSLAYSVAAGTLTLVVISMRGMVKEEVRRKKQIKVD</sequence>
<accession>A0ACC2VQ19</accession>
<reference evidence="1" key="1">
    <citation type="submission" date="2023-04" db="EMBL/GenBank/DDBJ databases">
        <title>Draft Genome sequencing of Naganishia species isolated from polar environments using Oxford Nanopore Technology.</title>
        <authorList>
            <person name="Leo P."/>
            <person name="Venkateswaran K."/>
        </authorList>
    </citation>
    <scope>NUCLEOTIDE SEQUENCE</scope>
    <source>
        <strain evidence="1">MNA-CCFEE 5262</strain>
    </source>
</reference>